<evidence type="ECO:0000313" key="10">
    <source>
        <dbReference type="Proteomes" id="UP000800235"/>
    </source>
</evidence>
<dbReference type="Gene3D" id="1.10.10.10">
    <property type="entry name" value="Winged helix-like DNA-binding domain superfamily/Winged helix DNA-binding domain"/>
    <property type="match status" value="1"/>
</dbReference>
<proteinExistence type="inferred from homology"/>
<evidence type="ECO:0000259" key="7">
    <source>
        <dbReference type="Pfam" id="PF01336"/>
    </source>
</evidence>
<dbReference type="Gene3D" id="2.40.50.140">
    <property type="entry name" value="Nucleic acid-binding proteins"/>
    <property type="match status" value="1"/>
</dbReference>
<dbReference type="GO" id="GO:0005662">
    <property type="term" value="C:DNA replication factor A complex"/>
    <property type="evidence" value="ECO:0007669"/>
    <property type="project" value="TreeGrafter"/>
</dbReference>
<evidence type="ECO:0000256" key="6">
    <source>
        <dbReference type="SAM" id="MobiDB-lite"/>
    </source>
</evidence>
<dbReference type="SUPFAM" id="SSF50249">
    <property type="entry name" value="Nucleic acid-binding proteins"/>
    <property type="match status" value="1"/>
</dbReference>
<dbReference type="InterPro" id="IPR036388">
    <property type="entry name" value="WH-like_DNA-bd_sf"/>
</dbReference>
<dbReference type="InterPro" id="IPR014646">
    <property type="entry name" value="Rfa2/RPA32"/>
</dbReference>
<dbReference type="InterPro" id="IPR012340">
    <property type="entry name" value="NA-bd_OB-fold"/>
</dbReference>
<keyword evidence="4" id="KW-0238">DNA-binding</keyword>
<dbReference type="Pfam" id="PF01336">
    <property type="entry name" value="tRNA_anti-codon"/>
    <property type="match status" value="1"/>
</dbReference>
<evidence type="ECO:0000313" key="9">
    <source>
        <dbReference type="EMBL" id="KAF2422382.1"/>
    </source>
</evidence>
<comment type="caution">
    <text evidence="9">The sequence shown here is derived from an EMBL/GenBank/DDBJ whole genome shotgun (WGS) entry which is preliminary data.</text>
</comment>
<dbReference type="GO" id="GO:0035861">
    <property type="term" value="C:site of double-strand break"/>
    <property type="evidence" value="ECO:0007669"/>
    <property type="project" value="TreeGrafter"/>
</dbReference>
<dbReference type="PANTHER" id="PTHR13989">
    <property type="entry name" value="REPLICATION PROTEIN A-RELATED"/>
    <property type="match status" value="1"/>
</dbReference>
<evidence type="ECO:0000256" key="4">
    <source>
        <dbReference type="ARBA" id="ARBA00023125"/>
    </source>
</evidence>
<dbReference type="CDD" id="cd04478">
    <property type="entry name" value="RPA2_DBD_D"/>
    <property type="match status" value="1"/>
</dbReference>
<dbReference type="SUPFAM" id="SSF46785">
    <property type="entry name" value="Winged helix' DNA-binding domain"/>
    <property type="match status" value="1"/>
</dbReference>
<dbReference type="PIRSF" id="PIRSF036949">
    <property type="entry name" value="RPA32"/>
    <property type="match status" value="1"/>
</dbReference>
<protein>
    <submittedName>
        <fullName evidence="9">Replication factor A2</fullName>
    </submittedName>
</protein>
<dbReference type="OrthoDB" id="25571at2759"/>
<organism evidence="9 10">
    <name type="scientific">Tothia fuscella</name>
    <dbReference type="NCBI Taxonomy" id="1048955"/>
    <lineage>
        <taxon>Eukaryota</taxon>
        <taxon>Fungi</taxon>
        <taxon>Dikarya</taxon>
        <taxon>Ascomycota</taxon>
        <taxon>Pezizomycotina</taxon>
        <taxon>Dothideomycetes</taxon>
        <taxon>Pleosporomycetidae</taxon>
        <taxon>Venturiales</taxon>
        <taxon>Cylindrosympodiaceae</taxon>
        <taxon>Tothia</taxon>
    </lineage>
</organism>
<dbReference type="GO" id="GO:0006289">
    <property type="term" value="P:nucleotide-excision repair"/>
    <property type="evidence" value="ECO:0007669"/>
    <property type="project" value="TreeGrafter"/>
</dbReference>
<sequence length="276" mass="29524">MTSYGGYTNDYSNTSYGAQGGAGGGGFMTGGSQNSPSGGDSQERNDTLRPVTIKQVNESQESGQFFNIDNSHVSQVTFVGQVRSTSIQTTNITYKLDDGTGTVEVKQWIDPDQDESSRPRIDDNAYVRVWGKIKQFNNKKHVGAHFVRPITDFNEISYHLLEATAVHLYFTKGPLTSKDGANGAGGGAYSNGNMGGATGGLGADGLPPGLSANARKIYHCLRTTQQSNEGLHTADIAHRLQMESADLAKGGDELLETGVIYTTVDDQTWAILNTSS</sequence>
<dbReference type="GO" id="GO:0006260">
    <property type="term" value="P:DNA replication"/>
    <property type="evidence" value="ECO:0007669"/>
    <property type="project" value="UniProtKB-KW"/>
</dbReference>
<evidence type="ECO:0000256" key="5">
    <source>
        <dbReference type="ARBA" id="ARBA00023242"/>
    </source>
</evidence>
<evidence type="ECO:0000259" key="8">
    <source>
        <dbReference type="Pfam" id="PF08784"/>
    </source>
</evidence>
<accession>A0A9P4NI74</accession>
<comment type="similarity">
    <text evidence="2">Belongs to the replication factor A protein 2 family.</text>
</comment>
<dbReference type="InterPro" id="IPR004365">
    <property type="entry name" value="NA-bd_OB_tRNA"/>
</dbReference>
<dbReference type="GO" id="GO:0000781">
    <property type="term" value="C:chromosome, telomeric region"/>
    <property type="evidence" value="ECO:0007669"/>
    <property type="project" value="TreeGrafter"/>
</dbReference>
<evidence type="ECO:0000256" key="2">
    <source>
        <dbReference type="ARBA" id="ARBA00007815"/>
    </source>
</evidence>
<dbReference type="InterPro" id="IPR040260">
    <property type="entry name" value="RFA2-like"/>
</dbReference>
<name>A0A9P4NI74_9PEZI</name>
<evidence type="ECO:0000256" key="1">
    <source>
        <dbReference type="ARBA" id="ARBA00004123"/>
    </source>
</evidence>
<comment type="subcellular location">
    <subcellularLocation>
        <location evidence="1">Nucleus</location>
    </subcellularLocation>
</comment>
<keyword evidence="10" id="KW-1185">Reference proteome</keyword>
<dbReference type="EMBL" id="MU007091">
    <property type="protein sequence ID" value="KAF2422382.1"/>
    <property type="molecule type" value="Genomic_DNA"/>
</dbReference>
<reference evidence="9" key="1">
    <citation type="journal article" date="2020" name="Stud. Mycol.">
        <title>101 Dothideomycetes genomes: a test case for predicting lifestyles and emergence of pathogens.</title>
        <authorList>
            <person name="Haridas S."/>
            <person name="Albert R."/>
            <person name="Binder M."/>
            <person name="Bloem J."/>
            <person name="Labutti K."/>
            <person name="Salamov A."/>
            <person name="Andreopoulos B."/>
            <person name="Baker S."/>
            <person name="Barry K."/>
            <person name="Bills G."/>
            <person name="Bluhm B."/>
            <person name="Cannon C."/>
            <person name="Castanera R."/>
            <person name="Culley D."/>
            <person name="Daum C."/>
            <person name="Ezra D."/>
            <person name="Gonzalez J."/>
            <person name="Henrissat B."/>
            <person name="Kuo A."/>
            <person name="Liang C."/>
            <person name="Lipzen A."/>
            <person name="Lutzoni F."/>
            <person name="Magnuson J."/>
            <person name="Mondo S."/>
            <person name="Nolan M."/>
            <person name="Ohm R."/>
            <person name="Pangilinan J."/>
            <person name="Park H.-J."/>
            <person name="Ramirez L."/>
            <person name="Alfaro M."/>
            <person name="Sun H."/>
            <person name="Tritt A."/>
            <person name="Yoshinaga Y."/>
            <person name="Zwiers L.-H."/>
            <person name="Turgeon B."/>
            <person name="Goodwin S."/>
            <person name="Spatafora J."/>
            <person name="Crous P."/>
            <person name="Grigoriev I."/>
        </authorList>
    </citation>
    <scope>NUCLEOTIDE SEQUENCE</scope>
    <source>
        <strain evidence="9">CBS 130266</strain>
    </source>
</reference>
<keyword evidence="3" id="KW-0235">DNA replication</keyword>
<dbReference type="AlphaFoldDB" id="A0A9P4NI74"/>
<dbReference type="InterPro" id="IPR014892">
    <property type="entry name" value="RPA_C"/>
</dbReference>
<dbReference type="GO" id="GO:0000724">
    <property type="term" value="P:double-strand break repair via homologous recombination"/>
    <property type="evidence" value="ECO:0007669"/>
    <property type="project" value="TreeGrafter"/>
</dbReference>
<evidence type="ECO:0000256" key="3">
    <source>
        <dbReference type="ARBA" id="ARBA00022705"/>
    </source>
</evidence>
<dbReference type="Proteomes" id="UP000800235">
    <property type="component" value="Unassembled WGS sequence"/>
</dbReference>
<dbReference type="InterPro" id="IPR036390">
    <property type="entry name" value="WH_DNA-bd_sf"/>
</dbReference>
<feature type="region of interest" description="Disordered" evidence="6">
    <location>
        <begin position="24"/>
        <end position="45"/>
    </location>
</feature>
<keyword evidence="5" id="KW-0539">Nucleus</keyword>
<dbReference type="GO" id="GO:0003697">
    <property type="term" value="F:single-stranded DNA binding"/>
    <property type="evidence" value="ECO:0007669"/>
    <property type="project" value="TreeGrafter"/>
</dbReference>
<dbReference type="Pfam" id="PF08784">
    <property type="entry name" value="RPA_C"/>
    <property type="match status" value="1"/>
</dbReference>
<dbReference type="PANTHER" id="PTHR13989:SF16">
    <property type="entry name" value="REPLICATION PROTEIN A2"/>
    <property type="match status" value="1"/>
</dbReference>
<feature type="domain" description="OB" evidence="7">
    <location>
        <begin position="76"/>
        <end position="141"/>
    </location>
</feature>
<feature type="domain" description="Replication protein A C-terminal" evidence="8">
    <location>
        <begin position="167"/>
        <end position="267"/>
    </location>
</feature>
<gene>
    <name evidence="9" type="ORF">EJ08DRAFT_619545</name>
</gene>